<dbReference type="GO" id="GO:0032259">
    <property type="term" value="P:methylation"/>
    <property type="evidence" value="ECO:0007669"/>
    <property type="project" value="UniProtKB-KW"/>
</dbReference>
<dbReference type="InterPro" id="IPR001537">
    <property type="entry name" value="SpoU_MeTrfase"/>
</dbReference>
<evidence type="ECO:0000313" key="5">
    <source>
        <dbReference type="EMBL" id="QSX78614.1"/>
    </source>
</evidence>
<dbReference type="InterPro" id="IPR029028">
    <property type="entry name" value="Alpha/beta_knot_MTases"/>
</dbReference>
<evidence type="ECO:0000313" key="6">
    <source>
        <dbReference type="Proteomes" id="UP000639274"/>
    </source>
</evidence>
<dbReference type="EMBL" id="CP071518">
    <property type="protein sequence ID" value="QSX78614.1"/>
    <property type="molecule type" value="Genomic_DNA"/>
</dbReference>
<dbReference type="Proteomes" id="UP000639274">
    <property type="component" value="Chromosome"/>
</dbReference>
<feature type="domain" description="RNA 2-O ribose methyltransferase substrate binding" evidence="4">
    <location>
        <begin position="143"/>
        <end position="218"/>
    </location>
</feature>
<keyword evidence="1 5" id="KW-0489">Methyltransferase</keyword>
<dbReference type="GO" id="GO:0005829">
    <property type="term" value="C:cytosol"/>
    <property type="evidence" value="ECO:0007669"/>
    <property type="project" value="TreeGrafter"/>
</dbReference>
<dbReference type="GO" id="GO:0008173">
    <property type="term" value="F:RNA methyltransferase activity"/>
    <property type="evidence" value="ECO:0007669"/>
    <property type="project" value="InterPro"/>
</dbReference>
<dbReference type="GO" id="GO:0003723">
    <property type="term" value="F:RNA binding"/>
    <property type="evidence" value="ECO:0007669"/>
    <property type="project" value="InterPro"/>
</dbReference>
<reference evidence="5 6" key="1">
    <citation type="submission" date="2021-03" db="EMBL/GenBank/DDBJ databases">
        <title>Lysobacter sp. nov. isolated from soil of gangwondo yeongwol, south Korea.</title>
        <authorList>
            <person name="Kim K.R."/>
            <person name="Kim K.H."/>
            <person name="Jeon C.O."/>
        </authorList>
    </citation>
    <scope>NUCLEOTIDE SEQUENCE [LARGE SCALE GENOMIC DNA]</scope>
    <source>
        <strain evidence="5 6">R19</strain>
    </source>
</reference>
<dbReference type="InterPro" id="IPR029026">
    <property type="entry name" value="tRNA_m1G_MTases_N"/>
</dbReference>
<dbReference type="InterPro" id="IPR004441">
    <property type="entry name" value="rRNA_MeTrfase_TrmH"/>
</dbReference>
<evidence type="ECO:0000256" key="1">
    <source>
        <dbReference type="ARBA" id="ARBA00022603"/>
    </source>
</evidence>
<evidence type="ECO:0000256" key="3">
    <source>
        <dbReference type="SAM" id="MobiDB-lite"/>
    </source>
</evidence>
<dbReference type="CDD" id="cd18095">
    <property type="entry name" value="SpoU-like_rRNA-MTase"/>
    <property type="match status" value="1"/>
</dbReference>
<dbReference type="InterPro" id="IPR013123">
    <property type="entry name" value="SpoU_subst-bd"/>
</dbReference>
<evidence type="ECO:0000256" key="2">
    <source>
        <dbReference type="ARBA" id="ARBA00022679"/>
    </source>
</evidence>
<dbReference type="Pfam" id="PF00588">
    <property type="entry name" value="SpoU_methylase"/>
    <property type="match status" value="1"/>
</dbReference>
<sequence>MTEHRSRPPGRPPGGGGSTGGGNPWGPRRDSSPSGARPPREDARPQAPEHREAQRTPRVDDTRRGEGRPDAGRPYASRPPQARPHDPRSRQHARPYEPRARDARPYDAHGDDARHEPRHDARHEEPGDEAAHAARTHRQTELRLYGLNAVNAVFSRRPEAIRKLYLLESRIPAVQPMLKWCVAHRVGYRVAEEADLDRLAASTHHEGLVADVLREEPQTLSPWLRDLPAGPQCALWLDGVGNPHNFGAILRSAAHFGVSAVLLPKHSPLALSGAAARVAEGGAEIVPLVRLGRSDNAIAQLRSAGFTLAATLVHGGRDVFTADLPERVVYVIGAEGEGMDRDLAQACDMRISIPGSGAVESLNVAAATAVLLARWRHR</sequence>
<dbReference type="Gene3D" id="3.40.1280.10">
    <property type="match status" value="1"/>
</dbReference>
<keyword evidence="6" id="KW-1185">Reference proteome</keyword>
<dbReference type="PANTHER" id="PTHR46429">
    <property type="entry name" value="23S RRNA (GUANOSINE-2'-O-)-METHYLTRANSFERASE RLMB"/>
    <property type="match status" value="1"/>
</dbReference>
<keyword evidence="2" id="KW-0808">Transferase</keyword>
<dbReference type="SMART" id="SM00967">
    <property type="entry name" value="SpoU_sub_bind"/>
    <property type="match status" value="1"/>
</dbReference>
<protein>
    <submittedName>
        <fullName evidence="5">RNA methyltransferase</fullName>
    </submittedName>
</protein>
<dbReference type="Gene3D" id="3.30.1330.30">
    <property type="match status" value="1"/>
</dbReference>
<dbReference type="SUPFAM" id="SSF55315">
    <property type="entry name" value="L30e-like"/>
    <property type="match status" value="1"/>
</dbReference>
<dbReference type="AlphaFoldDB" id="A0A974XZM5"/>
<dbReference type="InterPro" id="IPR029064">
    <property type="entry name" value="Ribosomal_eL30-like_sf"/>
</dbReference>
<name>A0A974XZM5_9GAMM</name>
<evidence type="ECO:0000259" key="4">
    <source>
        <dbReference type="SMART" id="SM00967"/>
    </source>
</evidence>
<feature type="compositionally biased region" description="Basic and acidic residues" evidence="3">
    <location>
        <begin position="83"/>
        <end position="132"/>
    </location>
</feature>
<dbReference type="GO" id="GO:0006396">
    <property type="term" value="P:RNA processing"/>
    <property type="evidence" value="ECO:0007669"/>
    <property type="project" value="InterPro"/>
</dbReference>
<dbReference type="PANTHER" id="PTHR46429:SF2">
    <property type="entry name" value="TRNA_RRNA METHYLTRANSFERASE"/>
    <property type="match status" value="1"/>
</dbReference>
<dbReference type="Pfam" id="PF08032">
    <property type="entry name" value="SpoU_sub_bind"/>
    <property type="match status" value="1"/>
</dbReference>
<feature type="compositionally biased region" description="Basic and acidic residues" evidence="3">
    <location>
        <begin position="38"/>
        <end position="71"/>
    </location>
</feature>
<feature type="compositionally biased region" description="Gly residues" evidence="3">
    <location>
        <begin position="13"/>
        <end position="24"/>
    </location>
</feature>
<accession>A0A974XZM5</accession>
<dbReference type="KEGG" id="lsf:I8J32_001330"/>
<organism evidence="5 6">
    <name type="scientific">Agrilutibacter solisilvae</name>
    <dbReference type="NCBI Taxonomy" id="2763317"/>
    <lineage>
        <taxon>Bacteria</taxon>
        <taxon>Pseudomonadati</taxon>
        <taxon>Pseudomonadota</taxon>
        <taxon>Gammaproteobacteria</taxon>
        <taxon>Lysobacterales</taxon>
        <taxon>Lysobacteraceae</taxon>
        <taxon>Agrilutibacter</taxon>
    </lineage>
</organism>
<proteinExistence type="predicted"/>
<gene>
    <name evidence="5" type="ORF">I8J32_001330</name>
</gene>
<dbReference type="SUPFAM" id="SSF75217">
    <property type="entry name" value="alpha/beta knot"/>
    <property type="match status" value="1"/>
</dbReference>
<feature type="region of interest" description="Disordered" evidence="3">
    <location>
        <begin position="1"/>
        <end position="137"/>
    </location>
</feature>